<evidence type="ECO:0000259" key="3">
    <source>
        <dbReference type="SMART" id="SM00507"/>
    </source>
</evidence>
<reference evidence="4 5" key="1">
    <citation type="submission" date="2017-07" db="EMBL/GenBank/DDBJ databases">
        <title>Draft whole genome sequences of clinical Proprionibacteriaceae strains.</title>
        <authorList>
            <person name="Bernier A.-M."/>
            <person name="Bernard K."/>
            <person name="Domingo M.-C."/>
        </authorList>
    </citation>
    <scope>NUCLEOTIDE SEQUENCE [LARGE SCALE GENOMIC DNA]</scope>
    <source>
        <strain evidence="4 5">NML 030167</strain>
    </source>
</reference>
<keyword evidence="4" id="KW-0540">Nuclease</keyword>
<dbReference type="InterPro" id="IPR003615">
    <property type="entry name" value="HNH_nuc"/>
</dbReference>
<feature type="domain" description="HNH nuclease" evidence="3">
    <location>
        <begin position="358"/>
        <end position="410"/>
    </location>
</feature>
<keyword evidence="5" id="KW-1185">Reference proteome</keyword>
<evidence type="ECO:0000313" key="5">
    <source>
        <dbReference type="Proteomes" id="UP000215896"/>
    </source>
</evidence>
<comment type="caution">
    <text evidence="4">The sequence shown here is derived from an EMBL/GenBank/DDBJ whole genome shotgun (WGS) entry which is preliminary data.</text>
</comment>
<dbReference type="InterPro" id="IPR003870">
    <property type="entry name" value="DUF222"/>
</dbReference>
<name>A0A255GPF9_9ACTN</name>
<comment type="similarity">
    <text evidence="1">Belongs to the Rv1128c/1148c/1588c/1702c/1945/3466 family.</text>
</comment>
<dbReference type="SMART" id="SM00507">
    <property type="entry name" value="HNHc"/>
    <property type="match status" value="1"/>
</dbReference>
<dbReference type="Gene3D" id="1.10.30.50">
    <property type="match status" value="1"/>
</dbReference>
<dbReference type="GO" id="GO:0004519">
    <property type="term" value="F:endonuclease activity"/>
    <property type="evidence" value="ECO:0007669"/>
    <property type="project" value="UniProtKB-KW"/>
</dbReference>
<dbReference type="GO" id="GO:0003676">
    <property type="term" value="F:nucleic acid binding"/>
    <property type="evidence" value="ECO:0007669"/>
    <property type="project" value="InterPro"/>
</dbReference>
<protein>
    <submittedName>
        <fullName evidence="4">HNH endonuclease</fullName>
    </submittedName>
</protein>
<feature type="region of interest" description="Disordered" evidence="2">
    <location>
        <begin position="1"/>
        <end position="23"/>
    </location>
</feature>
<dbReference type="CDD" id="cd00085">
    <property type="entry name" value="HNHc"/>
    <property type="match status" value="1"/>
</dbReference>
<sequence length="459" mass="50012">MDSPDRQGRRSVSGPCLTGSMSNGADQHIGVTMAAVDAIVPGLTRLQLLTDQETLATVEDLDRLASLVHAARAEAIAEVERRDAPRHIHLCSTAAFLGRTHGRTGRQARALVREAVELDRFATVAYACRQGRVSADQLRGILAGLQKLPDDLPTTACDRAQSMMVEFADQLGPDDLRKLSRVIWERLDPEGCETAEANRLEAEARAAQERRRLAIVPDGCGSMIIAGSVPLADGEELRALVDAHAQSIWARCAEQPKARQVPMTRAQARADALLLIVRRAATTADAPVHGGDRPRITVLTSLADLRSGLGSAQVACGEDLSATEVRRLACDADIIPITLNSKGIPLDVGQLHRLVTYGIRAALVARDKGCVFPGCDRPPGDCEAHHVRPWWFGGTTALANLVLLCPHHHRMVEPARDRAWDADDPHRWAIRFLEGIPTVIPPALYDPDRQPRRHARFLT</sequence>
<evidence type="ECO:0000256" key="2">
    <source>
        <dbReference type="SAM" id="MobiDB-lite"/>
    </source>
</evidence>
<dbReference type="Pfam" id="PF01844">
    <property type="entry name" value="HNH"/>
    <property type="match status" value="1"/>
</dbReference>
<dbReference type="Proteomes" id="UP000215896">
    <property type="component" value="Unassembled WGS sequence"/>
</dbReference>
<organism evidence="4 5">
    <name type="scientific">Enemella evansiae</name>
    <dbReference type="NCBI Taxonomy" id="2016499"/>
    <lineage>
        <taxon>Bacteria</taxon>
        <taxon>Bacillati</taxon>
        <taxon>Actinomycetota</taxon>
        <taxon>Actinomycetes</taxon>
        <taxon>Propionibacteriales</taxon>
        <taxon>Propionibacteriaceae</taxon>
        <taxon>Enemella</taxon>
    </lineage>
</organism>
<evidence type="ECO:0000256" key="1">
    <source>
        <dbReference type="ARBA" id="ARBA00023450"/>
    </source>
</evidence>
<dbReference type="AlphaFoldDB" id="A0A255GPF9"/>
<keyword evidence="4" id="KW-0255">Endonuclease</keyword>
<dbReference type="GO" id="GO:0008270">
    <property type="term" value="F:zinc ion binding"/>
    <property type="evidence" value="ECO:0007669"/>
    <property type="project" value="InterPro"/>
</dbReference>
<proteinExistence type="inferred from homology"/>
<gene>
    <name evidence="4" type="ORF">CGZ94_02125</name>
</gene>
<dbReference type="OrthoDB" id="3634417at2"/>
<dbReference type="EMBL" id="NMVO01000001">
    <property type="protein sequence ID" value="OYO17705.1"/>
    <property type="molecule type" value="Genomic_DNA"/>
</dbReference>
<dbReference type="InterPro" id="IPR002711">
    <property type="entry name" value="HNH"/>
</dbReference>
<keyword evidence="4" id="KW-0378">Hydrolase</keyword>
<dbReference type="Pfam" id="PF02720">
    <property type="entry name" value="DUF222"/>
    <property type="match status" value="1"/>
</dbReference>
<accession>A0A255GPF9</accession>
<evidence type="ECO:0000313" key="4">
    <source>
        <dbReference type="EMBL" id="OYO17705.1"/>
    </source>
</evidence>